<dbReference type="SUPFAM" id="SSF46894">
    <property type="entry name" value="C-terminal effector domain of the bipartite response regulators"/>
    <property type="match status" value="1"/>
</dbReference>
<dbReference type="GO" id="GO:0003677">
    <property type="term" value="F:DNA binding"/>
    <property type="evidence" value="ECO:0007669"/>
    <property type="project" value="UniProtKB-KW"/>
</dbReference>
<evidence type="ECO:0000313" key="7">
    <source>
        <dbReference type="EMBL" id="MBB5851283.1"/>
    </source>
</evidence>
<dbReference type="InterPro" id="IPR011990">
    <property type="entry name" value="TPR-like_helical_dom_sf"/>
</dbReference>
<dbReference type="GO" id="GO:0006355">
    <property type="term" value="P:regulation of DNA-templated transcription"/>
    <property type="evidence" value="ECO:0007669"/>
    <property type="project" value="InterPro"/>
</dbReference>
<dbReference type="SMART" id="SM00862">
    <property type="entry name" value="Trans_reg_C"/>
    <property type="match status" value="1"/>
</dbReference>
<dbReference type="AlphaFoldDB" id="A0A841AWK7"/>
<evidence type="ECO:0000256" key="3">
    <source>
        <dbReference type="ARBA" id="ARBA00023125"/>
    </source>
</evidence>
<protein>
    <submittedName>
        <fullName evidence="7">DNA-binding SARP family transcriptional activator</fullName>
    </submittedName>
</protein>
<evidence type="ECO:0000313" key="8">
    <source>
        <dbReference type="Proteomes" id="UP000580861"/>
    </source>
</evidence>
<dbReference type="RefSeq" id="WP_184892920.1">
    <property type="nucleotide sequence ID" value="NZ_JACHMX010000001.1"/>
</dbReference>
<sequence>MLFQLLGPLEVQATIKPGKPATVLAALLLDRGRWVGVDSLIDSTWHDRPAPVSAAGNLKSHICGLRRVLPPPASGDRIESRQGAYRIRVAPDEVDVDLADLQAAEAGRAFAVGEPERAAELLADGLALWRGRPFEGLQTPAAAVEGARLARLHTRMREDLAEAYHRLGRYWDAITVLHGLLDEDPLREHAWAKLIRLLTDTGRRNEALTTYGRARSIIVRELGVEPGAVLLSAHHDALRGCADLHSIAG</sequence>
<comment type="caution">
    <text evidence="7">The sequence shown here is derived from an EMBL/GenBank/DDBJ whole genome shotgun (WGS) entry which is preliminary data.</text>
</comment>
<keyword evidence="4" id="KW-0804">Transcription</keyword>
<dbReference type="Proteomes" id="UP000580861">
    <property type="component" value="Unassembled WGS sequence"/>
</dbReference>
<organism evidence="7 8">
    <name type="scientific">Amycolatopsis umgeniensis</name>
    <dbReference type="NCBI Taxonomy" id="336628"/>
    <lineage>
        <taxon>Bacteria</taxon>
        <taxon>Bacillati</taxon>
        <taxon>Actinomycetota</taxon>
        <taxon>Actinomycetes</taxon>
        <taxon>Pseudonocardiales</taxon>
        <taxon>Pseudonocardiaceae</taxon>
        <taxon>Amycolatopsis</taxon>
    </lineage>
</organism>
<dbReference type="SUPFAM" id="SSF48452">
    <property type="entry name" value="TPR-like"/>
    <property type="match status" value="1"/>
</dbReference>
<proteinExistence type="inferred from homology"/>
<accession>A0A841AWK7</accession>
<name>A0A841AWK7_9PSEU</name>
<dbReference type="Gene3D" id="1.10.10.10">
    <property type="entry name" value="Winged helix-like DNA-binding domain superfamily/Winged helix DNA-binding domain"/>
    <property type="match status" value="1"/>
</dbReference>
<dbReference type="InterPro" id="IPR016032">
    <property type="entry name" value="Sig_transdc_resp-reg_C-effctor"/>
</dbReference>
<dbReference type="InterPro" id="IPR051677">
    <property type="entry name" value="AfsR-DnrI-RedD_regulator"/>
</dbReference>
<feature type="domain" description="OmpR/PhoB-type" evidence="5">
    <location>
        <begin position="12"/>
        <end position="87"/>
    </location>
</feature>
<dbReference type="InterPro" id="IPR036388">
    <property type="entry name" value="WH-like_DNA-bd_sf"/>
</dbReference>
<dbReference type="PANTHER" id="PTHR35807:SF1">
    <property type="entry name" value="TRANSCRIPTIONAL REGULATOR REDD"/>
    <property type="match status" value="1"/>
</dbReference>
<keyword evidence="3 7" id="KW-0238">DNA-binding</keyword>
<evidence type="ECO:0000256" key="1">
    <source>
        <dbReference type="ARBA" id="ARBA00005820"/>
    </source>
</evidence>
<feature type="domain" description="Bacterial transcriptional activator" evidence="6">
    <location>
        <begin position="94"/>
        <end position="238"/>
    </location>
</feature>
<evidence type="ECO:0000256" key="4">
    <source>
        <dbReference type="ARBA" id="ARBA00023163"/>
    </source>
</evidence>
<dbReference type="Gene3D" id="1.25.40.10">
    <property type="entry name" value="Tetratricopeptide repeat domain"/>
    <property type="match status" value="1"/>
</dbReference>
<evidence type="ECO:0000259" key="6">
    <source>
        <dbReference type="SMART" id="SM01043"/>
    </source>
</evidence>
<evidence type="ECO:0000259" key="5">
    <source>
        <dbReference type="SMART" id="SM00862"/>
    </source>
</evidence>
<gene>
    <name evidence="7" type="ORF">HDA45_001370</name>
</gene>
<reference evidence="7 8" key="1">
    <citation type="submission" date="2020-08" db="EMBL/GenBank/DDBJ databases">
        <title>Sequencing the genomes of 1000 actinobacteria strains.</title>
        <authorList>
            <person name="Klenk H.-P."/>
        </authorList>
    </citation>
    <scope>NUCLEOTIDE SEQUENCE [LARGE SCALE GENOMIC DNA]</scope>
    <source>
        <strain evidence="7 8">DSM 45272</strain>
    </source>
</reference>
<comment type="similarity">
    <text evidence="1">Belongs to the AfsR/DnrI/RedD regulatory family.</text>
</comment>
<dbReference type="GO" id="GO:0000160">
    <property type="term" value="P:phosphorelay signal transduction system"/>
    <property type="evidence" value="ECO:0007669"/>
    <property type="project" value="InterPro"/>
</dbReference>
<dbReference type="EMBL" id="JACHMX010000001">
    <property type="protein sequence ID" value="MBB5851283.1"/>
    <property type="molecule type" value="Genomic_DNA"/>
</dbReference>
<dbReference type="Pfam" id="PF03704">
    <property type="entry name" value="BTAD"/>
    <property type="match status" value="1"/>
</dbReference>
<evidence type="ECO:0000256" key="2">
    <source>
        <dbReference type="ARBA" id="ARBA00023015"/>
    </source>
</evidence>
<dbReference type="SMART" id="SM01043">
    <property type="entry name" value="BTAD"/>
    <property type="match status" value="1"/>
</dbReference>
<dbReference type="PANTHER" id="PTHR35807">
    <property type="entry name" value="TRANSCRIPTIONAL REGULATOR REDD-RELATED"/>
    <property type="match status" value="1"/>
</dbReference>
<keyword evidence="2" id="KW-0805">Transcription regulation</keyword>
<keyword evidence="8" id="KW-1185">Reference proteome</keyword>
<dbReference type="CDD" id="cd15831">
    <property type="entry name" value="BTAD"/>
    <property type="match status" value="1"/>
</dbReference>
<dbReference type="InterPro" id="IPR001867">
    <property type="entry name" value="OmpR/PhoB-type_DNA-bd"/>
</dbReference>
<dbReference type="InterPro" id="IPR005158">
    <property type="entry name" value="BTAD"/>
</dbReference>